<feature type="chain" id="PRO_5029470722" description="Cysteine-rich receptor-like protein kinase 29" evidence="17">
    <location>
        <begin position="27"/>
        <end position="647"/>
    </location>
</feature>
<dbReference type="PANTHER" id="PTHR27002:SF980">
    <property type="entry name" value="CYSTEINE-RICH RECEPTOR-LIKE PROTEIN KINASE 10 ISOFORM X1"/>
    <property type="match status" value="1"/>
</dbReference>
<keyword evidence="8 15" id="KW-0547">Nucleotide-binding</keyword>
<evidence type="ECO:0000256" key="8">
    <source>
        <dbReference type="ARBA" id="ARBA00022741"/>
    </source>
</evidence>
<dbReference type="CDD" id="cd23509">
    <property type="entry name" value="Gnk2-like"/>
    <property type="match status" value="2"/>
</dbReference>
<dbReference type="FunFam" id="3.30.430.20:FF:000003">
    <property type="entry name" value="Cysteine-rich RLK (RECEPTOR-like protein kinase) 10"/>
    <property type="match status" value="1"/>
</dbReference>
<feature type="domain" description="Gnk2-homologous" evidence="19">
    <location>
        <begin position="30"/>
        <end position="133"/>
    </location>
</feature>
<keyword evidence="13" id="KW-0675">Receptor</keyword>
<evidence type="ECO:0000256" key="1">
    <source>
        <dbReference type="ARBA" id="ARBA00004167"/>
    </source>
</evidence>
<proteinExistence type="predicted"/>
<dbReference type="EMBL" id="LRBV02000005">
    <property type="status" value="NOT_ANNOTATED_CDS"/>
    <property type="molecule type" value="Genomic_DNA"/>
</dbReference>
<dbReference type="Gene3D" id="3.30.430.20">
    <property type="entry name" value="Gnk2 domain, C-X8-C-X2-C motif"/>
    <property type="match status" value="2"/>
</dbReference>
<dbReference type="PROSITE" id="PS00107">
    <property type="entry name" value="PROTEIN_KINASE_ATP"/>
    <property type="match status" value="1"/>
</dbReference>
<dbReference type="PROSITE" id="PS51473">
    <property type="entry name" value="GNK2"/>
    <property type="match status" value="2"/>
</dbReference>
<dbReference type="FunCoup" id="A0A7N2LTR9">
    <property type="interactions" value="229"/>
</dbReference>
<evidence type="ECO:0000256" key="13">
    <source>
        <dbReference type="ARBA" id="ARBA00023170"/>
    </source>
</evidence>
<accession>A0A7N2LTR9</accession>
<keyword evidence="11 16" id="KW-1133">Transmembrane helix</keyword>
<evidence type="ECO:0000256" key="17">
    <source>
        <dbReference type="SAM" id="SignalP"/>
    </source>
</evidence>
<dbReference type="PANTHER" id="PTHR27002">
    <property type="entry name" value="RECEPTOR-LIKE SERINE/THREONINE-PROTEIN KINASE SD1-8"/>
    <property type="match status" value="1"/>
</dbReference>
<dbReference type="GO" id="GO:0005886">
    <property type="term" value="C:plasma membrane"/>
    <property type="evidence" value="ECO:0007669"/>
    <property type="project" value="TreeGrafter"/>
</dbReference>
<dbReference type="SMART" id="SM00220">
    <property type="entry name" value="S_TKc"/>
    <property type="match status" value="1"/>
</dbReference>
<evidence type="ECO:0000259" key="18">
    <source>
        <dbReference type="PROSITE" id="PS50011"/>
    </source>
</evidence>
<evidence type="ECO:0000259" key="19">
    <source>
        <dbReference type="PROSITE" id="PS51473"/>
    </source>
</evidence>
<evidence type="ECO:0000256" key="15">
    <source>
        <dbReference type="PROSITE-ProRule" id="PRU10141"/>
    </source>
</evidence>
<evidence type="ECO:0000256" key="6">
    <source>
        <dbReference type="ARBA" id="ARBA00022729"/>
    </source>
</evidence>
<dbReference type="InParanoid" id="A0A7N2LTR9"/>
<feature type="signal peptide" evidence="17">
    <location>
        <begin position="1"/>
        <end position="26"/>
    </location>
</feature>
<feature type="binding site" evidence="15">
    <location>
        <position position="358"/>
    </location>
    <ligand>
        <name>ATP</name>
        <dbReference type="ChEBI" id="CHEBI:30616"/>
    </ligand>
</feature>
<evidence type="ECO:0008006" key="22">
    <source>
        <dbReference type="Google" id="ProtNLM"/>
    </source>
</evidence>
<dbReference type="Pfam" id="PF01657">
    <property type="entry name" value="Stress-antifung"/>
    <property type="match status" value="2"/>
</dbReference>
<feature type="transmembrane region" description="Helical" evidence="16">
    <location>
        <begin position="274"/>
        <end position="295"/>
    </location>
</feature>
<protein>
    <recommendedName>
        <fullName evidence="22">Cysteine-rich receptor-like protein kinase 29</fullName>
    </recommendedName>
</protein>
<dbReference type="Proteomes" id="UP000594261">
    <property type="component" value="Chromosome 5"/>
</dbReference>
<evidence type="ECO:0000313" key="21">
    <source>
        <dbReference type="Proteomes" id="UP000594261"/>
    </source>
</evidence>
<sequence length="647" mass="71970">MSTSRLSLFFFYAILIFLVNNPTINAQRDPYVLHMCSTTGNVTSNSTFRANLNTLISTLSSNTQIDYGFYNFTAGEGTNKVYATGLCRVDLSPTDCRSCVNMSAHELLQLCPTQKEGVMWYMNCTARYSNNSIFGVMETKPTRALTGADVSNLTEFNAVLKPLFYDLRVRASAGGIFRKIAVGTAYYKSDNHTIYGLMQCSPDLLEMDCSNCLVAAQSSFQVCCSNHSGVRILAPSCNLRIETEQFYDSTLVQSPPSLSPPPSKGKGSNSSKTIIAIVVVVVILVVIIICICISLRVRKQRKKAKTVDEISSTESLHFDFPTIRVATDNFSDANKLGQGGFGVVYKGRLSNGQEIAVKRLSQGSGQGDLEFKNEILLVAKLQHRNLVKLRGFCLEGCERLLIYEFVPNGSLDQVIFDPTKRAYLDWQRRYKIIEGIARGLLYLHEDSRLRIIHRDLKTSNVLLDDEMNPKIADFGMARLVILDQTHSNTNRIVGTYGYMAPEYAYHGHFSVKSDVFSFGVLVLEMICGQKNGYFLNEENREDLLTYAWTNWRNMTASNIIDPTLGVGSTTEIIRCIHIGLLCVQENATDRPTMASVVLMLNSNSISLSVPSRPAFFIHSNVEPDSQSDQSILLASTNDASITVLHPR</sequence>
<evidence type="ECO:0000256" key="4">
    <source>
        <dbReference type="ARBA" id="ARBA00022679"/>
    </source>
</evidence>
<evidence type="ECO:0000313" key="20">
    <source>
        <dbReference type="EnsemblPlants" id="QL05p076551:mrna"/>
    </source>
</evidence>
<evidence type="ECO:0000256" key="16">
    <source>
        <dbReference type="SAM" id="Phobius"/>
    </source>
</evidence>
<dbReference type="InterPro" id="IPR017441">
    <property type="entry name" value="Protein_kinase_ATP_BS"/>
</dbReference>
<dbReference type="Pfam" id="PF00069">
    <property type="entry name" value="Pkinase"/>
    <property type="match status" value="1"/>
</dbReference>
<evidence type="ECO:0000256" key="3">
    <source>
        <dbReference type="ARBA" id="ARBA00022553"/>
    </source>
</evidence>
<dbReference type="InterPro" id="IPR008271">
    <property type="entry name" value="Ser/Thr_kinase_AS"/>
</dbReference>
<dbReference type="Gene3D" id="3.30.200.20">
    <property type="entry name" value="Phosphorylase Kinase, domain 1"/>
    <property type="match status" value="1"/>
</dbReference>
<dbReference type="InterPro" id="IPR000719">
    <property type="entry name" value="Prot_kinase_dom"/>
</dbReference>
<dbReference type="InterPro" id="IPR038408">
    <property type="entry name" value="GNK2_sf"/>
</dbReference>
<evidence type="ECO:0000256" key="9">
    <source>
        <dbReference type="ARBA" id="ARBA00022777"/>
    </source>
</evidence>
<evidence type="ECO:0000256" key="14">
    <source>
        <dbReference type="ARBA" id="ARBA00023180"/>
    </source>
</evidence>
<dbReference type="InterPro" id="IPR002902">
    <property type="entry name" value="GNK2"/>
</dbReference>
<dbReference type="Gramene" id="QL05p076551:mrna">
    <property type="protein sequence ID" value="QL05p076551:mrna"/>
    <property type="gene ID" value="QL05p076551"/>
</dbReference>
<feature type="domain" description="Protein kinase" evidence="18">
    <location>
        <begin position="330"/>
        <end position="615"/>
    </location>
</feature>
<keyword evidence="6 17" id="KW-0732">Signal</keyword>
<keyword evidence="9" id="KW-0418">Kinase</keyword>
<keyword evidence="5 16" id="KW-0812">Transmembrane</keyword>
<evidence type="ECO:0000256" key="7">
    <source>
        <dbReference type="ARBA" id="ARBA00022737"/>
    </source>
</evidence>
<reference evidence="20" key="2">
    <citation type="submission" date="2021-01" db="UniProtKB">
        <authorList>
            <consortium name="EnsemblPlants"/>
        </authorList>
    </citation>
    <scope>IDENTIFICATION</scope>
</reference>
<keyword evidence="21" id="KW-1185">Reference proteome</keyword>
<keyword evidence="2" id="KW-0723">Serine/threonine-protein kinase</keyword>
<name>A0A7N2LTR9_QUELO</name>
<dbReference type="SUPFAM" id="SSF56112">
    <property type="entry name" value="Protein kinase-like (PK-like)"/>
    <property type="match status" value="1"/>
</dbReference>
<dbReference type="EnsemblPlants" id="QL05p076551:mrna">
    <property type="protein sequence ID" value="QL05p076551:mrna"/>
    <property type="gene ID" value="QL05p076551"/>
</dbReference>
<dbReference type="AlphaFoldDB" id="A0A7N2LTR9"/>
<dbReference type="GO" id="GO:0004674">
    <property type="term" value="F:protein serine/threonine kinase activity"/>
    <property type="evidence" value="ECO:0007669"/>
    <property type="project" value="UniProtKB-KW"/>
</dbReference>
<keyword evidence="3" id="KW-0597">Phosphoprotein</keyword>
<comment type="subcellular location">
    <subcellularLocation>
        <location evidence="1">Membrane</location>
        <topology evidence="1">Single-pass membrane protein</topology>
    </subcellularLocation>
</comment>
<evidence type="ECO:0000256" key="5">
    <source>
        <dbReference type="ARBA" id="ARBA00022692"/>
    </source>
</evidence>
<dbReference type="GO" id="GO:0005524">
    <property type="term" value="F:ATP binding"/>
    <property type="evidence" value="ECO:0007669"/>
    <property type="project" value="UniProtKB-UniRule"/>
</dbReference>
<dbReference type="FunFam" id="3.30.200.20:FF:000142">
    <property type="entry name" value="Cysteine-rich receptor-like protein kinase 10"/>
    <property type="match status" value="1"/>
</dbReference>
<dbReference type="PROSITE" id="PS50011">
    <property type="entry name" value="PROTEIN_KINASE_DOM"/>
    <property type="match status" value="1"/>
</dbReference>
<dbReference type="Gene3D" id="1.10.510.10">
    <property type="entry name" value="Transferase(Phosphotransferase) domain 1"/>
    <property type="match status" value="1"/>
</dbReference>
<dbReference type="InterPro" id="IPR011009">
    <property type="entry name" value="Kinase-like_dom_sf"/>
</dbReference>
<keyword evidence="12 16" id="KW-0472">Membrane</keyword>
<dbReference type="CDD" id="cd14066">
    <property type="entry name" value="STKc_IRAK"/>
    <property type="match status" value="1"/>
</dbReference>
<keyword evidence="7" id="KW-0677">Repeat</keyword>
<keyword evidence="4" id="KW-0808">Transferase</keyword>
<dbReference type="GO" id="GO:0009737">
    <property type="term" value="P:response to abscisic acid"/>
    <property type="evidence" value="ECO:0007669"/>
    <property type="project" value="UniProtKB-ARBA"/>
</dbReference>
<keyword evidence="10 15" id="KW-0067">ATP-binding</keyword>
<dbReference type="FunFam" id="1.10.510.10:FF:000343">
    <property type="entry name" value="Cysteine-rich receptor-like protein kinase 28"/>
    <property type="match status" value="1"/>
</dbReference>
<dbReference type="PROSITE" id="PS00108">
    <property type="entry name" value="PROTEIN_KINASE_ST"/>
    <property type="match status" value="1"/>
</dbReference>
<organism evidence="20 21">
    <name type="scientific">Quercus lobata</name>
    <name type="common">Valley oak</name>
    <dbReference type="NCBI Taxonomy" id="97700"/>
    <lineage>
        <taxon>Eukaryota</taxon>
        <taxon>Viridiplantae</taxon>
        <taxon>Streptophyta</taxon>
        <taxon>Embryophyta</taxon>
        <taxon>Tracheophyta</taxon>
        <taxon>Spermatophyta</taxon>
        <taxon>Magnoliopsida</taxon>
        <taxon>eudicotyledons</taxon>
        <taxon>Gunneridae</taxon>
        <taxon>Pentapetalae</taxon>
        <taxon>rosids</taxon>
        <taxon>fabids</taxon>
        <taxon>Fagales</taxon>
        <taxon>Fagaceae</taxon>
        <taxon>Quercus</taxon>
    </lineage>
</organism>
<feature type="domain" description="Gnk2-homologous" evidence="19">
    <location>
        <begin position="138"/>
        <end position="246"/>
    </location>
</feature>
<evidence type="ECO:0000256" key="11">
    <source>
        <dbReference type="ARBA" id="ARBA00022989"/>
    </source>
</evidence>
<evidence type="ECO:0000256" key="2">
    <source>
        <dbReference type="ARBA" id="ARBA00022527"/>
    </source>
</evidence>
<reference evidence="20 21" key="1">
    <citation type="journal article" date="2016" name="G3 (Bethesda)">
        <title>First Draft Assembly and Annotation of the Genome of a California Endemic Oak Quercus lobata Nee (Fagaceae).</title>
        <authorList>
            <person name="Sork V.L."/>
            <person name="Fitz-Gibbon S.T."/>
            <person name="Puiu D."/>
            <person name="Crepeau M."/>
            <person name="Gugger P.F."/>
            <person name="Sherman R."/>
            <person name="Stevens K."/>
            <person name="Langley C.H."/>
            <person name="Pellegrini M."/>
            <person name="Salzberg S.L."/>
        </authorList>
    </citation>
    <scope>NUCLEOTIDE SEQUENCE [LARGE SCALE GENOMIC DNA]</scope>
    <source>
        <strain evidence="20 21">cv. SW786</strain>
    </source>
</reference>
<evidence type="ECO:0000256" key="10">
    <source>
        <dbReference type="ARBA" id="ARBA00022840"/>
    </source>
</evidence>
<evidence type="ECO:0000256" key="12">
    <source>
        <dbReference type="ARBA" id="ARBA00023136"/>
    </source>
</evidence>
<dbReference type="OMA" id="RIETEQF"/>
<keyword evidence="14" id="KW-0325">Glycoprotein</keyword>